<feature type="transmembrane region" description="Helical" evidence="7">
    <location>
        <begin position="44"/>
        <end position="66"/>
    </location>
</feature>
<reference evidence="8 9" key="1">
    <citation type="submission" date="2020-08" db="EMBL/GenBank/DDBJ databases">
        <title>Tigecycline and colistin resistance in Klebsiella pneumoniae.</title>
        <authorList>
            <person name="Ramesh N."/>
            <person name="Shanthini T."/>
            <person name="Prasanth M."/>
            <person name="Senthilkumar N."/>
            <person name="Meesala Krishna M."/>
            <person name="Guruswami G."/>
        </authorList>
    </citation>
    <scope>NUCLEOTIDE SEQUENCE [LARGE SCALE GENOMIC DNA]</scope>
    <source>
        <strain evidence="8 9">SHM 84</strain>
    </source>
</reference>
<dbReference type="GO" id="GO:0005886">
    <property type="term" value="C:plasma membrane"/>
    <property type="evidence" value="ECO:0007669"/>
    <property type="project" value="UniProtKB-SubCell"/>
</dbReference>
<keyword evidence="4 7" id="KW-0812">Transmembrane</keyword>
<evidence type="ECO:0000313" key="9">
    <source>
        <dbReference type="Proteomes" id="UP000592342"/>
    </source>
</evidence>
<feature type="transmembrane region" description="Helical" evidence="7">
    <location>
        <begin position="161"/>
        <end position="181"/>
    </location>
</feature>
<evidence type="ECO:0000256" key="7">
    <source>
        <dbReference type="SAM" id="Phobius"/>
    </source>
</evidence>
<feature type="transmembrane region" description="Helical" evidence="7">
    <location>
        <begin position="244"/>
        <end position="263"/>
    </location>
</feature>
<comment type="subcellular location">
    <subcellularLocation>
        <location evidence="1">Cell membrane</location>
        <topology evidence="1">Multi-pass membrane protein</topology>
    </subcellularLocation>
</comment>
<dbReference type="PANTHER" id="PTHR23535:SF1">
    <property type="entry name" value="MFS FAMILY TRANSPORT PROTEIN"/>
    <property type="match status" value="1"/>
</dbReference>
<evidence type="ECO:0000256" key="5">
    <source>
        <dbReference type="ARBA" id="ARBA00022989"/>
    </source>
</evidence>
<dbReference type="PANTHER" id="PTHR23535">
    <property type="entry name" value="SUGAR EFFLUX TRANSPORTER A-RELATED"/>
    <property type="match status" value="1"/>
</dbReference>
<evidence type="ECO:0000256" key="2">
    <source>
        <dbReference type="ARBA" id="ARBA00022448"/>
    </source>
</evidence>
<keyword evidence="3" id="KW-1003">Cell membrane</keyword>
<proteinExistence type="predicted"/>
<name>A0A7X1LMR9_KLEPN</name>
<evidence type="ECO:0000313" key="8">
    <source>
        <dbReference type="EMBL" id="MBC2862734.1"/>
    </source>
</evidence>
<dbReference type="InterPro" id="IPR011701">
    <property type="entry name" value="MFS"/>
</dbReference>
<keyword evidence="6 7" id="KW-0472">Membrane</keyword>
<protein>
    <submittedName>
        <fullName evidence="8">MFS transporter</fullName>
    </submittedName>
</protein>
<keyword evidence="2" id="KW-0813">Transport</keyword>
<accession>A0A7X1LMR9</accession>
<dbReference type="AlphaFoldDB" id="A0A7X1LMR9"/>
<feature type="transmembrane region" description="Helical" evidence="7">
    <location>
        <begin position="275"/>
        <end position="300"/>
    </location>
</feature>
<evidence type="ECO:0000256" key="6">
    <source>
        <dbReference type="ARBA" id="ARBA00023136"/>
    </source>
</evidence>
<evidence type="ECO:0000256" key="4">
    <source>
        <dbReference type="ARBA" id="ARBA00022692"/>
    </source>
</evidence>
<comment type="caution">
    <text evidence="8">The sequence shown here is derived from an EMBL/GenBank/DDBJ whole genome shotgun (WGS) entry which is preliminary data.</text>
</comment>
<dbReference type="GO" id="GO:0071916">
    <property type="term" value="F:dipeptide transmembrane transporter activity"/>
    <property type="evidence" value="ECO:0007669"/>
    <property type="project" value="TreeGrafter"/>
</dbReference>
<dbReference type="InterPro" id="IPR036259">
    <property type="entry name" value="MFS_trans_sf"/>
</dbReference>
<dbReference type="EMBL" id="JACLRA010000001">
    <property type="protein sequence ID" value="MBC2862734.1"/>
    <property type="molecule type" value="Genomic_DNA"/>
</dbReference>
<dbReference type="SUPFAM" id="SSF103473">
    <property type="entry name" value="MFS general substrate transporter"/>
    <property type="match status" value="1"/>
</dbReference>
<organism evidence="8 9">
    <name type="scientific">Klebsiella pneumoniae</name>
    <dbReference type="NCBI Taxonomy" id="573"/>
    <lineage>
        <taxon>Bacteria</taxon>
        <taxon>Pseudomonadati</taxon>
        <taxon>Pseudomonadota</taxon>
        <taxon>Gammaproteobacteria</taxon>
        <taxon>Enterobacterales</taxon>
        <taxon>Enterobacteriaceae</taxon>
        <taxon>Klebsiella/Raoultella group</taxon>
        <taxon>Klebsiella</taxon>
        <taxon>Klebsiella pneumoniae complex</taxon>
    </lineage>
</organism>
<evidence type="ECO:0000256" key="1">
    <source>
        <dbReference type="ARBA" id="ARBA00004651"/>
    </source>
</evidence>
<dbReference type="Proteomes" id="UP000592342">
    <property type="component" value="Unassembled WGS sequence"/>
</dbReference>
<feature type="transmembrane region" description="Helical" evidence="7">
    <location>
        <begin position="206"/>
        <end position="232"/>
    </location>
</feature>
<dbReference type="Pfam" id="PF07690">
    <property type="entry name" value="MFS_1"/>
    <property type="match status" value="1"/>
</dbReference>
<dbReference type="Gene3D" id="1.20.1250.20">
    <property type="entry name" value="MFS general substrate transporter like domains"/>
    <property type="match status" value="2"/>
</dbReference>
<feature type="transmembrane region" description="Helical" evidence="7">
    <location>
        <begin position="135"/>
        <end position="155"/>
    </location>
</feature>
<gene>
    <name evidence="8" type="ORF">H7U16_15575</name>
</gene>
<evidence type="ECO:0000256" key="3">
    <source>
        <dbReference type="ARBA" id="ARBA00022475"/>
    </source>
</evidence>
<sequence>MITTLRRSTIALLASSLLLTIGRGATLPFMTIYLTRRFQLEVDVIGYALSLALVVGVLFSMGFGILADRFDKSAIWCGQCWCLFSASAQYRWSITPPGGDLLCADQLRLLGLFHRPESSVRRPADGREKARIFSLNYTILNIGWTVGPPIGTLLVMHSINLPFWLAAACAAFPLVFIQLFLQRDGAAAAQPGAAPRSPSVLLRDRALLWFTCSGLLASFVGGAFASCLSQYVLVVASSDFAEKVVAVVLPVNAAVVVALQYAVGRRLSARNIRPLMTFGTVCFVIGLVGFMFSGASLWAWGSRRRSSPSGKWFMLRGVYAD</sequence>
<keyword evidence="5 7" id="KW-1133">Transmembrane helix</keyword>